<reference evidence="2" key="1">
    <citation type="submission" date="2022-10" db="EMBL/GenBank/DDBJ databases">
        <title>Genome assembly of Pristionchus species.</title>
        <authorList>
            <person name="Yoshida K."/>
            <person name="Sommer R.J."/>
        </authorList>
    </citation>
    <scope>NUCLEOTIDE SEQUENCE [LARGE SCALE GENOMIC DNA]</scope>
    <source>
        <strain evidence="2">RS5460</strain>
    </source>
</reference>
<dbReference type="EMBL" id="BTRK01000001">
    <property type="protein sequence ID" value="GMR33447.1"/>
    <property type="molecule type" value="Genomic_DNA"/>
</dbReference>
<dbReference type="AlphaFoldDB" id="A0AAN4Z8V9"/>
<name>A0AAN4Z8V9_9BILA</name>
<evidence type="ECO:0000313" key="2">
    <source>
        <dbReference type="Proteomes" id="UP001328107"/>
    </source>
</evidence>
<sequence>ADGDYGAAALHEGDAVGLGRLHILAIGEHALTGKDGLVGICRLEGEIELELLADPRLSQGNAVDRAEDHVHLGLGTAAGGALDLL</sequence>
<organism evidence="1 2">
    <name type="scientific">Pristionchus mayeri</name>
    <dbReference type="NCBI Taxonomy" id="1317129"/>
    <lineage>
        <taxon>Eukaryota</taxon>
        <taxon>Metazoa</taxon>
        <taxon>Ecdysozoa</taxon>
        <taxon>Nematoda</taxon>
        <taxon>Chromadorea</taxon>
        <taxon>Rhabditida</taxon>
        <taxon>Rhabditina</taxon>
        <taxon>Diplogasteromorpha</taxon>
        <taxon>Diplogasteroidea</taxon>
        <taxon>Neodiplogasteridae</taxon>
        <taxon>Pristionchus</taxon>
    </lineage>
</organism>
<feature type="non-terminal residue" evidence="1">
    <location>
        <position position="85"/>
    </location>
</feature>
<comment type="caution">
    <text evidence="1">The sequence shown here is derived from an EMBL/GenBank/DDBJ whole genome shotgun (WGS) entry which is preliminary data.</text>
</comment>
<gene>
    <name evidence="1" type="ORF">PMAYCL1PPCAC_03642</name>
</gene>
<accession>A0AAN4Z8V9</accession>
<dbReference type="Proteomes" id="UP001328107">
    <property type="component" value="Unassembled WGS sequence"/>
</dbReference>
<keyword evidence="2" id="KW-1185">Reference proteome</keyword>
<evidence type="ECO:0000313" key="1">
    <source>
        <dbReference type="EMBL" id="GMR33447.1"/>
    </source>
</evidence>
<feature type="non-terminal residue" evidence="1">
    <location>
        <position position="1"/>
    </location>
</feature>
<proteinExistence type="predicted"/>
<protein>
    <submittedName>
        <fullName evidence="1">Uncharacterized protein</fullName>
    </submittedName>
</protein>